<evidence type="ECO:0000313" key="1">
    <source>
        <dbReference type="EMBL" id="MBY0095688.1"/>
    </source>
</evidence>
<proteinExistence type="predicted"/>
<dbReference type="Proteomes" id="UP000769780">
    <property type="component" value="Unassembled WGS sequence"/>
</dbReference>
<evidence type="ECO:0000313" key="2">
    <source>
        <dbReference type="Proteomes" id="UP000769780"/>
    </source>
</evidence>
<reference evidence="1 2" key="1">
    <citation type="submission" date="2020-07" db="EMBL/GenBank/DDBJ databases">
        <title>Fungal Genomes of the International Space Station.</title>
        <authorList>
            <person name="Seuylemezian A."/>
            <person name="Singh N.K."/>
            <person name="Wood J."/>
            <person name="Venkateswaran K."/>
        </authorList>
    </citation>
    <scope>NUCLEOTIDE SEQUENCE [LARGE SCALE GENOMIC DNA]</scope>
    <source>
        <strain evidence="1 2">PL-B2</strain>
    </source>
</reference>
<gene>
    <name evidence="1" type="ORF">H0185_02500</name>
</gene>
<evidence type="ECO:0008006" key="3">
    <source>
        <dbReference type="Google" id="ProtNLM"/>
    </source>
</evidence>
<keyword evidence="2" id="KW-1185">Reference proteome</keyword>
<organism evidence="1 2">
    <name type="scientific">Mesobacillus maritimus</name>
    <dbReference type="NCBI Taxonomy" id="1643336"/>
    <lineage>
        <taxon>Bacteria</taxon>
        <taxon>Bacillati</taxon>
        <taxon>Bacillota</taxon>
        <taxon>Bacilli</taxon>
        <taxon>Bacillales</taxon>
        <taxon>Bacillaceae</taxon>
        <taxon>Mesobacillus</taxon>
    </lineage>
</organism>
<protein>
    <recommendedName>
        <fullName evidence="3">Riboflavin kinase</fullName>
    </recommendedName>
</protein>
<dbReference type="EMBL" id="JACWFH010000006">
    <property type="protein sequence ID" value="MBY0095688.1"/>
    <property type="molecule type" value="Genomic_DNA"/>
</dbReference>
<sequence length="97" mass="11298">MVEKKDMVIHLPDLSFVQWCEKSFGLNRGVYNTIDAWFYENGVKDILKRRKLIVYFLNHYHQNQSDGKRIKFGQGRLTSLLSEYSNRRGVIGTGKGS</sequence>
<dbReference type="RefSeq" id="WP_221870898.1">
    <property type="nucleotide sequence ID" value="NZ_JACWFH010000006.1"/>
</dbReference>
<name>A0ABS7K0B9_9BACI</name>
<comment type="caution">
    <text evidence="1">The sequence shown here is derived from an EMBL/GenBank/DDBJ whole genome shotgun (WGS) entry which is preliminary data.</text>
</comment>
<accession>A0ABS7K0B9</accession>